<reference evidence="2" key="1">
    <citation type="submission" date="2016-12" db="EMBL/GenBank/DDBJ databases">
        <authorList>
            <person name="Song W.-J."/>
            <person name="Kurnit D.M."/>
        </authorList>
    </citation>
    <scope>NUCLEOTIDE SEQUENCE</scope>
</reference>
<dbReference type="SUPFAM" id="SSF49785">
    <property type="entry name" value="Galactose-binding domain-like"/>
    <property type="match status" value="1"/>
</dbReference>
<feature type="domain" description="Peptidase M60" evidence="1">
    <location>
        <begin position="513"/>
        <end position="813"/>
    </location>
</feature>
<dbReference type="Gene3D" id="1.10.390.30">
    <property type="entry name" value="Peptidase M60, enhancin-like domain 3"/>
    <property type="match status" value="1"/>
</dbReference>
<dbReference type="AlphaFoldDB" id="A0A1S6KMG0"/>
<dbReference type="Pfam" id="PF13402">
    <property type="entry name" value="Peptidase_M60"/>
    <property type="match status" value="1"/>
</dbReference>
<dbReference type="PANTHER" id="PTHR15730">
    <property type="entry name" value="EXPERIMENTAL AUTOIMMUNE PROSTATITIS ANTIGEN 2-RELATED"/>
    <property type="match status" value="1"/>
</dbReference>
<dbReference type="InterPro" id="IPR008979">
    <property type="entry name" value="Galactose-bd-like_sf"/>
</dbReference>
<dbReference type="SMART" id="SM01276">
    <property type="entry name" value="M60-like"/>
    <property type="match status" value="1"/>
</dbReference>
<accession>A0A1S6KMG0</accession>
<dbReference type="PANTHER" id="PTHR15730:SF5">
    <property type="entry name" value="SI:CH211-210B2.2-RELATED"/>
    <property type="match status" value="1"/>
</dbReference>
<name>A0A1S6KMG0_SCHMD</name>
<dbReference type="Gene3D" id="3.40.390.80">
    <property type="entry name" value="Peptidase M60, enhancin-like domain 2"/>
    <property type="match status" value="1"/>
</dbReference>
<dbReference type="OrthoDB" id="10260387at2759"/>
<dbReference type="Pfam" id="PF17291">
    <property type="entry name" value="M60-like_N"/>
    <property type="match status" value="1"/>
</dbReference>
<dbReference type="InterPro" id="IPR051244">
    <property type="entry name" value="TCAF"/>
</dbReference>
<dbReference type="PROSITE" id="PS51723">
    <property type="entry name" value="PEPTIDASE_M60"/>
    <property type="match status" value="1"/>
</dbReference>
<dbReference type="InterPro" id="IPR031161">
    <property type="entry name" value="Peptidase_M60_dom"/>
</dbReference>
<dbReference type="Gene3D" id="2.60.120.260">
    <property type="entry name" value="Galactose-binding domain-like"/>
    <property type="match status" value="1"/>
</dbReference>
<sequence>MWHFKKMFYRSTLIIALQIFILKALAAQENILLKKPAYANDYKEYIKNSNDGDKTTGMWLRSKNVMYIVFDLQSVYNVEKVIITNGKYRGEVPFTIYVGDEMRICHLHRQIKNYKVCKSGVIQNSNDISVNCAGSGVKGRYIAIVKGEFLTEKLVEELNFYEIEAYGQLIGAGPQFAKPTIPSQLVQKASRNDFPLARELRKNIPVMKVDGYSMGFVKINEKCEPIIWDVKWNLTFAFACYTDNKQGKALFFGKEWYFWYIMNDADKTEIRTSFVNWLSSGNKNPNYVNSENFKTISDVRGALKDGDILDFHTTVDYPDEVIEEIKSLLARGKISLVFDHDSFIAVDEKVTRSNDKIMNMFNIASDTTYFTFGSSGEYTIKDSDFTEEFLDLKVRLRKLVDNYDYLLENGQFLLNSMNKMPPKIIENAKLDDVSKDFLKKYDYLISYICPCKDDPATDVSDRSIISIFGLFAKSQGLAHSKYKLPCIDLFPMDFKSAPKLKQVVLEVFGEIAYTRIPIGYYLPAGETLKYKIQASTGKWGISVGCHSDILGEKRSEWYRYPDIYTNSVPLSEEGTIFSPFGGVLWLVNSNENASISIHLSNVVLTPFFNILDESAVSDWNENQRKHQGLWAQIAGEDMVFCERSDRLRQFDGQYLKSLMESWDRVVRNNYVFAGLDWRKYRPSQTVLDIMTSVGYAHSGYPVSTYDDWFVNIFDSNYIKEKGSWGMCHELGHNQQEFHLWTMSTVSEATNNIFCLFNTAKEWKLPYYGSTKELLDGNYDEIKSYLDGGADLAVWKESAYLELAIYVQMANHFGFGFFNKAFKYYLNHPELKADSDEEKYDLWANVTSTITNQNLMPIFDLWNIPIGDEMRKYLSKFQCFLPDDFFLKSSRSREEFILKKYPDCHRKSTFYEDFNPESLTQGHRPNFIKKKL</sequence>
<proteinExistence type="evidence at transcript level"/>
<evidence type="ECO:0000313" key="2">
    <source>
        <dbReference type="EMBL" id="AQT19758.1"/>
    </source>
</evidence>
<organism evidence="2">
    <name type="scientific">Schmidtea mediterranea</name>
    <name type="common">Freshwater planarian flatworm</name>
    <dbReference type="NCBI Taxonomy" id="79327"/>
    <lineage>
        <taxon>Eukaryota</taxon>
        <taxon>Metazoa</taxon>
        <taxon>Spiralia</taxon>
        <taxon>Lophotrochozoa</taxon>
        <taxon>Platyhelminthes</taxon>
        <taxon>Rhabditophora</taxon>
        <taxon>Seriata</taxon>
        <taxon>Tricladida</taxon>
        <taxon>Continenticola</taxon>
        <taxon>Geoplanoidea</taxon>
        <taxon>Dugesiidae</taxon>
        <taxon>Schmidtea</taxon>
    </lineage>
</organism>
<evidence type="ECO:0000259" key="1">
    <source>
        <dbReference type="PROSITE" id="PS51723"/>
    </source>
</evidence>
<dbReference type="InterPro" id="IPR035423">
    <property type="entry name" value="M60-like_N"/>
</dbReference>
<reference evidence="2" key="2">
    <citation type="journal article" date="2017" name="Dev. Cell">
        <title>Antagonistic Self-Organizing Patterning Systems Control Maintenance and Regeneration of the Anteroposterior Axis in Planarians.</title>
        <authorList>
            <person name="Stuckemann T."/>
            <person name="Cleland J.P."/>
            <person name="Werner S."/>
            <person name="Thi-Kim Vu H."/>
            <person name="Bayersdorf R."/>
            <person name="Liu S.Y."/>
            <person name="Friedrich B."/>
            <person name="Julicher F."/>
            <person name="Rink J.C."/>
        </authorList>
    </citation>
    <scope>NUCLEOTIDE SEQUENCE</scope>
</reference>
<dbReference type="EMBL" id="KY348653">
    <property type="protein sequence ID" value="AQT19758.1"/>
    <property type="molecule type" value="mRNA"/>
</dbReference>
<dbReference type="InterPro" id="IPR042279">
    <property type="entry name" value="Pep_M60_3"/>
</dbReference>
<protein>
    <recommendedName>
        <fullName evidence="1">Peptidase M60 domain-containing protein</fullName>
    </recommendedName>
</protein>